<keyword evidence="1" id="KW-0004">4Fe-4S</keyword>
<evidence type="ECO:0000313" key="7">
    <source>
        <dbReference type="Proteomes" id="UP000239430"/>
    </source>
</evidence>
<dbReference type="EMBL" id="PVXL01000055">
    <property type="protein sequence ID" value="PRR71509.1"/>
    <property type="molecule type" value="Genomic_DNA"/>
</dbReference>
<protein>
    <recommendedName>
        <fullName evidence="5">4Fe-4S domain-containing protein</fullName>
    </recommendedName>
</protein>
<keyword evidence="4" id="KW-0411">Iron-sulfur</keyword>
<evidence type="ECO:0000313" key="6">
    <source>
        <dbReference type="EMBL" id="PRR71509.1"/>
    </source>
</evidence>
<organism evidence="6 7">
    <name type="scientific">Neomoorella stamsii</name>
    <dbReference type="NCBI Taxonomy" id="1266720"/>
    <lineage>
        <taxon>Bacteria</taxon>
        <taxon>Bacillati</taxon>
        <taxon>Bacillota</taxon>
        <taxon>Clostridia</taxon>
        <taxon>Neomoorellales</taxon>
        <taxon>Neomoorellaceae</taxon>
        <taxon>Neomoorella</taxon>
    </lineage>
</organism>
<evidence type="ECO:0000256" key="1">
    <source>
        <dbReference type="ARBA" id="ARBA00022485"/>
    </source>
</evidence>
<evidence type="ECO:0000256" key="4">
    <source>
        <dbReference type="ARBA" id="ARBA00023014"/>
    </source>
</evidence>
<evidence type="ECO:0000259" key="5">
    <source>
        <dbReference type="PROSITE" id="PS51656"/>
    </source>
</evidence>
<sequence length="209" mass="22221">MSAQTDIASDKGAINMVLNLMSLAARTAPKSFGMDCLKLSITSEEERLKIAAMMRTIGEQKSAAITNENKSKSVKLDWNSDAEAIEKADGLLLLGIQGRKTPGVNCGGCGFLTCSEMLKAPRMEGKDFPGPLCMYRVIDIGIAVSSAVAVAAHHFLDNRIFQKVGIAALKLGYFNGYAPVLGIGVSSSGKNVFFDRKDKAIAASLGQVE</sequence>
<dbReference type="RefSeq" id="WP_054937700.1">
    <property type="nucleotide sequence ID" value="NZ_PVXL01000055.1"/>
</dbReference>
<comment type="caution">
    <text evidence="6">The sequence shown here is derived from an EMBL/GenBank/DDBJ whole genome shotgun (WGS) entry which is preliminary data.</text>
</comment>
<dbReference type="PROSITE" id="PS51656">
    <property type="entry name" value="4FE4S"/>
    <property type="match status" value="1"/>
</dbReference>
<name>A0A9X7J2Q9_9FIRM</name>
<dbReference type="AlphaFoldDB" id="A0A9X7J2Q9"/>
<dbReference type="Proteomes" id="UP000239430">
    <property type="component" value="Unassembled WGS sequence"/>
</dbReference>
<dbReference type="PANTHER" id="PTHR40101:SF1">
    <property type="entry name" value="4FE-4S DOMAIN-CONTAINING PROTEIN"/>
    <property type="match status" value="1"/>
</dbReference>
<dbReference type="Pfam" id="PF09918">
    <property type="entry name" value="DUF2148"/>
    <property type="match status" value="1"/>
</dbReference>
<keyword evidence="2" id="KW-0479">Metal-binding</keyword>
<gene>
    <name evidence="6" type="ORF">MOST_25650</name>
</gene>
<dbReference type="GO" id="GO:0046872">
    <property type="term" value="F:metal ion binding"/>
    <property type="evidence" value="ECO:0007669"/>
    <property type="project" value="UniProtKB-KW"/>
</dbReference>
<accession>A0A9X7J2Q9</accession>
<dbReference type="GO" id="GO:0051539">
    <property type="term" value="F:4 iron, 4 sulfur cluster binding"/>
    <property type="evidence" value="ECO:0007669"/>
    <property type="project" value="UniProtKB-KW"/>
</dbReference>
<dbReference type="PANTHER" id="PTHR40101">
    <property type="entry name" value="CONSERVED PROTEIN"/>
    <property type="match status" value="1"/>
</dbReference>
<dbReference type="InterPro" id="IPR007202">
    <property type="entry name" value="4Fe-4S_dom"/>
</dbReference>
<reference evidence="6 7" key="1">
    <citation type="submission" date="2018-03" db="EMBL/GenBank/DDBJ databases">
        <title>Genome sequence of Moorella stamsii DSM 26217.</title>
        <authorList>
            <person name="Poehlein A."/>
            <person name="Daniel R."/>
        </authorList>
    </citation>
    <scope>NUCLEOTIDE SEQUENCE [LARGE SCALE GENOMIC DNA]</scope>
    <source>
        <strain evidence="7">DSM 26217</strain>
    </source>
</reference>
<evidence type="ECO:0000256" key="3">
    <source>
        <dbReference type="ARBA" id="ARBA00023004"/>
    </source>
</evidence>
<dbReference type="InterPro" id="IPR019224">
    <property type="entry name" value="DUF2148"/>
</dbReference>
<feature type="domain" description="4Fe-4S" evidence="5">
    <location>
        <begin position="86"/>
        <end position="150"/>
    </location>
</feature>
<keyword evidence="7" id="KW-1185">Reference proteome</keyword>
<keyword evidence="3" id="KW-0408">Iron</keyword>
<evidence type="ECO:0000256" key="2">
    <source>
        <dbReference type="ARBA" id="ARBA00022723"/>
    </source>
</evidence>
<proteinExistence type="predicted"/>